<accession>A0ABW4V1G2</accession>
<dbReference type="RefSeq" id="WP_377196568.1">
    <property type="nucleotide sequence ID" value="NZ_JBHUHF010000001.1"/>
</dbReference>
<evidence type="ECO:0000313" key="2">
    <source>
        <dbReference type="Proteomes" id="UP001597338"/>
    </source>
</evidence>
<comment type="caution">
    <text evidence="1">The sequence shown here is derived from an EMBL/GenBank/DDBJ whole genome shotgun (WGS) entry which is preliminary data.</text>
</comment>
<proteinExistence type="predicted"/>
<organism evidence="1 2">
    <name type="scientific">Promicromonospora aerolata</name>
    <dbReference type="NCBI Taxonomy" id="195749"/>
    <lineage>
        <taxon>Bacteria</taxon>
        <taxon>Bacillati</taxon>
        <taxon>Actinomycetota</taxon>
        <taxon>Actinomycetes</taxon>
        <taxon>Micrococcales</taxon>
        <taxon>Promicromonosporaceae</taxon>
        <taxon>Promicromonospora</taxon>
    </lineage>
</organism>
<sequence length="100" mass="10658">MEIVLQYFDGCPNWQIAEERLGVIAAERPDITVTRQLVGTLAEAERVGFRGSPSILIDGSDPFADPDAGVGLACRIFQTPDGPAGAPTLQQLRAVVAPRP</sequence>
<dbReference type="EMBL" id="JBHUHF010000001">
    <property type="protein sequence ID" value="MFD2024631.1"/>
    <property type="molecule type" value="Genomic_DNA"/>
</dbReference>
<keyword evidence="2" id="KW-1185">Reference proteome</keyword>
<protein>
    <submittedName>
        <fullName evidence="1">Thioredoxin family protein</fullName>
    </submittedName>
</protein>
<evidence type="ECO:0000313" key="1">
    <source>
        <dbReference type="EMBL" id="MFD2024631.1"/>
    </source>
</evidence>
<dbReference type="Proteomes" id="UP001597338">
    <property type="component" value="Unassembled WGS sequence"/>
</dbReference>
<gene>
    <name evidence="1" type="ORF">ACFSL2_03825</name>
</gene>
<reference evidence="2" key="1">
    <citation type="journal article" date="2019" name="Int. J. Syst. Evol. Microbiol.">
        <title>The Global Catalogue of Microorganisms (GCM) 10K type strain sequencing project: providing services to taxonomists for standard genome sequencing and annotation.</title>
        <authorList>
            <consortium name="The Broad Institute Genomics Platform"/>
            <consortium name="The Broad Institute Genome Sequencing Center for Infectious Disease"/>
            <person name="Wu L."/>
            <person name="Ma J."/>
        </authorList>
    </citation>
    <scope>NUCLEOTIDE SEQUENCE [LARGE SCALE GENOMIC DNA]</scope>
    <source>
        <strain evidence="2">CCM 7043</strain>
    </source>
</reference>
<name>A0ABW4V1G2_9MICO</name>